<dbReference type="PANTHER" id="PTHR13060">
    <property type="entry name" value="SGT1 PROTEIN HSGT1 SUPPRESSOR OF GCR2"/>
    <property type="match status" value="1"/>
</dbReference>
<name>A0A834HPA6_RHYFE</name>
<evidence type="ECO:0000313" key="2">
    <source>
        <dbReference type="EMBL" id="KAF7266105.1"/>
    </source>
</evidence>
<gene>
    <name evidence="2" type="ORF">GWI33_020556</name>
</gene>
<evidence type="ECO:0000256" key="1">
    <source>
        <dbReference type="SAM" id="MobiDB-lite"/>
    </source>
</evidence>
<dbReference type="InterPro" id="IPR010770">
    <property type="entry name" value="Ecd"/>
</dbReference>
<feature type="region of interest" description="Disordered" evidence="1">
    <location>
        <begin position="464"/>
        <end position="505"/>
    </location>
</feature>
<dbReference type="AlphaFoldDB" id="A0A834HPA6"/>
<sequence>MDNLNKVLQSVREDDFVEYYIFPHIESNDEEQQERVLSALLEKANRIAEKYTKSYLWHKDEFKLVVRTTSSNYLTHIDGKEENLPPHLYGVSHYGDNIQDEWFIVFILYEITKEISDTIAKVYDVDGEFLLIEAADFLPKWANPDLCNNRVYIHEGNLHLLTPKDLDNPNISVEEALQNIHLHPASTVASVDIQNSLKNKLAIFPVSLMDNFHHATVFVPTAVAALLKESPKFISAAVQAFCNRDSIDMKACRAMKYFPPEQRVATRIKFTKCLYAMLSHSKYIPDRKIGWNLPPVSSKDYKQHLLGVKVACGMEILVAQAKPSKDIEGDRAWDQYLKILKEKGYFQGLLEGSKDFNNLLNKAKEYYIEHRDSMHYSPPIGQEILLQLRKSDISYEQLQKDAQNLLPDDDESWLDICPEDLDKMLQERYGQKKVFKVDESTEPGTFAQKVNTFLNHVSEVEGAEFPVEDGSDKPIRPPRSKKDSKKGVSFSSDTVNSENQNKVTFDPNSFASAIQNILNFVIPEDDSWDLDSDSDMSEYENDDFIKDSNLNGEGAKDVKNKMEAYMEQMDKELAGTTIGQSFEKKCTLKDSSFEDVENFNPVDIDVNALKNILESYKSQLGDSGPSSNMLGPMGIHLEPKK</sequence>
<dbReference type="GO" id="GO:0005634">
    <property type="term" value="C:nucleus"/>
    <property type="evidence" value="ECO:0007669"/>
    <property type="project" value="TreeGrafter"/>
</dbReference>
<protein>
    <submittedName>
        <fullName evidence="2">Uncharacterized protein</fullName>
    </submittedName>
</protein>
<keyword evidence="3" id="KW-1185">Reference proteome</keyword>
<proteinExistence type="predicted"/>
<comment type="caution">
    <text evidence="2">The sequence shown here is derived from an EMBL/GenBank/DDBJ whole genome shotgun (WGS) entry which is preliminary data.</text>
</comment>
<dbReference type="OrthoDB" id="27237at2759"/>
<organism evidence="2 3">
    <name type="scientific">Rhynchophorus ferrugineus</name>
    <name type="common">Red palm weevil</name>
    <name type="synonym">Curculio ferrugineus</name>
    <dbReference type="NCBI Taxonomy" id="354439"/>
    <lineage>
        <taxon>Eukaryota</taxon>
        <taxon>Metazoa</taxon>
        <taxon>Ecdysozoa</taxon>
        <taxon>Arthropoda</taxon>
        <taxon>Hexapoda</taxon>
        <taxon>Insecta</taxon>
        <taxon>Pterygota</taxon>
        <taxon>Neoptera</taxon>
        <taxon>Endopterygota</taxon>
        <taxon>Coleoptera</taxon>
        <taxon>Polyphaga</taxon>
        <taxon>Cucujiformia</taxon>
        <taxon>Curculionidae</taxon>
        <taxon>Dryophthorinae</taxon>
        <taxon>Rhynchophorus</taxon>
    </lineage>
</organism>
<dbReference type="PANTHER" id="PTHR13060:SF0">
    <property type="entry name" value="PROTEIN ECDYSONELESS HOMOLOG"/>
    <property type="match status" value="1"/>
</dbReference>
<dbReference type="Pfam" id="PF07093">
    <property type="entry name" value="SGT1"/>
    <property type="match status" value="1"/>
</dbReference>
<evidence type="ECO:0000313" key="3">
    <source>
        <dbReference type="Proteomes" id="UP000625711"/>
    </source>
</evidence>
<feature type="compositionally biased region" description="Polar residues" evidence="1">
    <location>
        <begin position="489"/>
        <end position="505"/>
    </location>
</feature>
<feature type="region of interest" description="Disordered" evidence="1">
    <location>
        <begin position="620"/>
        <end position="641"/>
    </location>
</feature>
<reference evidence="2" key="1">
    <citation type="submission" date="2020-08" db="EMBL/GenBank/DDBJ databases">
        <title>Genome sequencing and assembly of the red palm weevil Rhynchophorus ferrugineus.</title>
        <authorList>
            <person name="Dias G.B."/>
            <person name="Bergman C.M."/>
            <person name="Manee M."/>
        </authorList>
    </citation>
    <scope>NUCLEOTIDE SEQUENCE</scope>
    <source>
        <strain evidence="2">AA-2017</strain>
        <tissue evidence="2">Whole larva</tissue>
    </source>
</reference>
<dbReference type="EMBL" id="JAACXV010014564">
    <property type="protein sequence ID" value="KAF7266105.1"/>
    <property type="molecule type" value="Genomic_DNA"/>
</dbReference>
<accession>A0A834HPA6</accession>
<dbReference type="Proteomes" id="UP000625711">
    <property type="component" value="Unassembled WGS sequence"/>
</dbReference>
<feature type="compositionally biased region" description="Polar residues" evidence="1">
    <location>
        <begin position="620"/>
        <end position="629"/>
    </location>
</feature>